<gene>
    <name evidence="2" type="ORF">ACJRO7_030135</name>
</gene>
<protein>
    <submittedName>
        <fullName evidence="2">Uncharacterized protein</fullName>
    </submittedName>
</protein>
<evidence type="ECO:0000313" key="3">
    <source>
        <dbReference type="Proteomes" id="UP001634007"/>
    </source>
</evidence>
<keyword evidence="3" id="KW-1185">Reference proteome</keyword>
<accession>A0ABD3JCN8</accession>
<keyword evidence="1" id="KW-0732">Signal</keyword>
<evidence type="ECO:0000256" key="1">
    <source>
        <dbReference type="SAM" id="SignalP"/>
    </source>
</evidence>
<feature type="signal peptide" evidence="1">
    <location>
        <begin position="1"/>
        <end position="19"/>
    </location>
</feature>
<comment type="caution">
    <text evidence="2">The sequence shown here is derived from an EMBL/GenBank/DDBJ whole genome shotgun (WGS) entry which is preliminary data.</text>
</comment>
<organism evidence="2 3">
    <name type="scientific">Eucalyptus globulus</name>
    <name type="common">Tasmanian blue gum</name>
    <dbReference type="NCBI Taxonomy" id="34317"/>
    <lineage>
        <taxon>Eukaryota</taxon>
        <taxon>Viridiplantae</taxon>
        <taxon>Streptophyta</taxon>
        <taxon>Embryophyta</taxon>
        <taxon>Tracheophyta</taxon>
        <taxon>Spermatophyta</taxon>
        <taxon>Magnoliopsida</taxon>
        <taxon>eudicotyledons</taxon>
        <taxon>Gunneridae</taxon>
        <taxon>Pentapetalae</taxon>
        <taxon>rosids</taxon>
        <taxon>malvids</taxon>
        <taxon>Myrtales</taxon>
        <taxon>Myrtaceae</taxon>
        <taxon>Myrtoideae</taxon>
        <taxon>Eucalypteae</taxon>
        <taxon>Eucalyptus</taxon>
    </lineage>
</organism>
<feature type="chain" id="PRO_5044809700" evidence="1">
    <location>
        <begin position="20"/>
        <end position="99"/>
    </location>
</feature>
<reference evidence="2 3" key="1">
    <citation type="submission" date="2024-11" db="EMBL/GenBank/DDBJ databases">
        <title>Chromosome-level genome assembly of Eucalyptus globulus Labill. provides insights into its genome evolution.</title>
        <authorList>
            <person name="Li X."/>
        </authorList>
    </citation>
    <scope>NUCLEOTIDE SEQUENCE [LARGE SCALE GENOMIC DNA]</scope>
    <source>
        <strain evidence="2">CL2024</strain>
        <tissue evidence="2">Fresh tender leaves</tissue>
    </source>
</reference>
<dbReference type="EMBL" id="JBJKBG010000008">
    <property type="protein sequence ID" value="KAL3725072.1"/>
    <property type="molecule type" value="Genomic_DNA"/>
</dbReference>
<dbReference type="Proteomes" id="UP001634007">
    <property type="component" value="Unassembled WGS sequence"/>
</dbReference>
<name>A0ABD3JCN8_EUCGL</name>
<proteinExistence type="predicted"/>
<evidence type="ECO:0000313" key="2">
    <source>
        <dbReference type="EMBL" id="KAL3725072.1"/>
    </source>
</evidence>
<dbReference type="AlphaFoldDB" id="A0ABD3JCN8"/>
<sequence>MKLGLLFLVLIGTVAVCRAEAGSPGLEPAISPGVEAELRRVAWSRSIVIGVIDPCRRPHPPPHCQSRHAPPTPAQNYTRPCAKFNWCRSGPPRREAIVV</sequence>